<evidence type="ECO:0000313" key="2">
    <source>
        <dbReference type="EMBL" id="KAK7690675.1"/>
    </source>
</evidence>
<evidence type="ECO:0000313" key="3">
    <source>
        <dbReference type="Proteomes" id="UP001385951"/>
    </source>
</evidence>
<protein>
    <submittedName>
        <fullName evidence="2">Uncharacterized protein</fullName>
    </submittedName>
</protein>
<dbReference type="PANTHER" id="PTHR37487:SF3">
    <property type="entry name" value="CLEAVAGE_POLYADENYLATION SPECIFICITY FACTOR A SUBUNIT N-TERMINAL DOMAIN-CONTAINING PROTEIN"/>
    <property type="match status" value="1"/>
</dbReference>
<sequence length="202" mass="20150">MYSTLVSLALVSSFAFRSVAADFSVATPEFTQCEPVRIAWTEGVKPIDVIVTPTDDPCNQVLADLGADHNAQSMQWTVNLAAGTQAMISLVDADGFEAWSGAITVKGGNNTSCLPQASASVSASGSSSAAVPTNGTTLVVAPTSASARTAPAVSASASSAVPVGAANAGLNPTDSGASAFHKLSAPVMVFSGFAAVLASLIL</sequence>
<dbReference type="EMBL" id="JASBNA010000006">
    <property type="protein sequence ID" value="KAK7690675.1"/>
    <property type="molecule type" value="Genomic_DNA"/>
</dbReference>
<dbReference type="PANTHER" id="PTHR37487">
    <property type="entry name" value="CHROMOSOME 1, WHOLE GENOME SHOTGUN SEQUENCE"/>
    <property type="match status" value="1"/>
</dbReference>
<name>A0AAW0GBD2_9APHY</name>
<organism evidence="2 3">
    <name type="scientific">Cerrena zonata</name>
    <dbReference type="NCBI Taxonomy" id="2478898"/>
    <lineage>
        <taxon>Eukaryota</taxon>
        <taxon>Fungi</taxon>
        <taxon>Dikarya</taxon>
        <taxon>Basidiomycota</taxon>
        <taxon>Agaricomycotina</taxon>
        <taxon>Agaricomycetes</taxon>
        <taxon>Polyporales</taxon>
        <taxon>Cerrenaceae</taxon>
        <taxon>Cerrena</taxon>
    </lineage>
</organism>
<feature type="chain" id="PRO_5043653946" evidence="1">
    <location>
        <begin position="22"/>
        <end position="202"/>
    </location>
</feature>
<dbReference type="Proteomes" id="UP001385951">
    <property type="component" value="Unassembled WGS sequence"/>
</dbReference>
<proteinExistence type="predicted"/>
<reference evidence="2 3" key="1">
    <citation type="submission" date="2022-09" db="EMBL/GenBank/DDBJ databases">
        <authorList>
            <person name="Palmer J.M."/>
        </authorList>
    </citation>
    <scope>NUCLEOTIDE SEQUENCE [LARGE SCALE GENOMIC DNA]</scope>
    <source>
        <strain evidence="2 3">DSM 7382</strain>
    </source>
</reference>
<keyword evidence="1" id="KW-0732">Signal</keyword>
<accession>A0AAW0GBD2</accession>
<keyword evidence="3" id="KW-1185">Reference proteome</keyword>
<evidence type="ECO:0000256" key="1">
    <source>
        <dbReference type="SAM" id="SignalP"/>
    </source>
</evidence>
<gene>
    <name evidence="2" type="ORF">QCA50_005774</name>
</gene>
<comment type="caution">
    <text evidence="2">The sequence shown here is derived from an EMBL/GenBank/DDBJ whole genome shotgun (WGS) entry which is preliminary data.</text>
</comment>
<dbReference type="AlphaFoldDB" id="A0AAW0GBD2"/>
<feature type="signal peptide" evidence="1">
    <location>
        <begin position="1"/>
        <end position="21"/>
    </location>
</feature>